<evidence type="ECO:0000259" key="1">
    <source>
        <dbReference type="Pfam" id="PF07883"/>
    </source>
</evidence>
<comment type="caution">
    <text evidence="2">The sequence shown here is derived from an EMBL/GenBank/DDBJ whole genome shotgun (WGS) entry which is preliminary data.</text>
</comment>
<dbReference type="InterPro" id="IPR014710">
    <property type="entry name" value="RmlC-like_jellyroll"/>
</dbReference>
<organism evidence="2 3">
    <name type="scientific">Paenibacillus lignilyticus</name>
    <dbReference type="NCBI Taxonomy" id="1172615"/>
    <lineage>
        <taxon>Bacteria</taxon>
        <taxon>Bacillati</taxon>
        <taxon>Bacillota</taxon>
        <taxon>Bacilli</taxon>
        <taxon>Bacillales</taxon>
        <taxon>Paenibacillaceae</taxon>
        <taxon>Paenibacillus</taxon>
    </lineage>
</organism>
<gene>
    <name evidence="2" type="ORF">I8J30_09975</name>
</gene>
<dbReference type="InterPro" id="IPR013096">
    <property type="entry name" value="Cupin_2"/>
</dbReference>
<feature type="domain" description="Cupin type-2" evidence="1">
    <location>
        <begin position="67"/>
        <end position="120"/>
    </location>
</feature>
<dbReference type="InterPro" id="IPR011051">
    <property type="entry name" value="RmlC_Cupin_sf"/>
</dbReference>
<reference evidence="2 3" key="1">
    <citation type="submission" date="2021-04" db="EMBL/GenBank/DDBJ databases">
        <title>Paenibacillus sp. DLE-14 whole genome sequence.</title>
        <authorList>
            <person name="Ham Y.J."/>
        </authorList>
    </citation>
    <scope>NUCLEOTIDE SEQUENCE [LARGE SCALE GENOMIC DNA]</scope>
    <source>
        <strain evidence="2 3">DLE-14</strain>
    </source>
</reference>
<dbReference type="RefSeq" id="WP_210657799.1">
    <property type="nucleotide sequence ID" value="NZ_JAGKSP010000003.1"/>
</dbReference>
<evidence type="ECO:0000313" key="2">
    <source>
        <dbReference type="EMBL" id="MBP3963025.1"/>
    </source>
</evidence>
<proteinExistence type="predicted"/>
<dbReference type="PANTHER" id="PTHR36440:SF1">
    <property type="entry name" value="PUTATIVE (AFU_ORTHOLOGUE AFUA_8G07350)-RELATED"/>
    <property type="match status" value="1"/>
</dbReference>
<keyword evidence="3" id="KW-1185">Reference proteome</keyword>
<dbReference type="PANTHER" id="PTHR36440">
    <property type="entry name" value="PUTATIVE (AFU_ORTHOLOGUE AFUA_8G07350)-RELATED"/>
    <property type="match status" value="1"/>
</dbReference>
<dbReference type="Pfam" id="PF07883">
    <property type="entry name" value="Cupin_2"/>
    <property type="match status" value="1"/>
</dbReference>
<evidence type="ECO:0000313" key="3">
    <source>
        <dbReference type="Proteomes" id="UP000673394"/>
    </source>
</evidence>
<dbReference type="InterPro" id="IPR053146">
    <property type="entry name" value="QDO-like"/>
</dbReference>
<name>A0ABS5CAK5_9BACL</name>
<dbReference type="Proteomes" id="UP000673394">
    <property type="component" value="Unassembled WGS sequence"/>
</dbReference>
<accession>A0ABS5CAK5</accession>
<dbReference type="EMBL" id="JAGKSP010000003">
    <property type="protein sequence ID" value="MBP3963025.1"/>
    <property type="molecule type" value="Genomic_DNA"/>
</dbReference>
<sequence length="163" mass="18589">MTTHRDQPVIDLHGIFQQNEESEWIDLIHTPGERYRIRVKGEETNGTYSLIEVIMDPKNEPPYGPMLHIHQRTDEIFRILEGKARFHVNGAEFNAEVGDIVNIPKGTPHAFANFGASRLHVQIMFTPGGEEAFWQSINGLPLDQMEEICKTFHVLIVGPPLHK</sequence>
<dbReference type="Gene3D" id="2.60.120.10">
    <property type="entry name" value="Jelly Rolls"/>
    <property type="match status" value="1"/>
</dbReference>
<protein>
    <submittedName>
        <fullName evidence="2">Cupin domain-containing protein</fullName>
    </submittedName>
</protein>
<dbReference type="SUPFAM" id="SSF51182">
    <property type="entry name" value="RmlC-like cupins"/>
    <property type="match status" value="1"/>
</dbReference>